<reference evidence="2 3" key="1">
    <citation type="journal article" date="2012" name="J. Bacteriol.">
        <title>Complete genome sequences of Desulfosporosinus orientis DSM765T, Desulfosporosinus youngiae DSM17734T, Desulfosporosinus meridiei DSM13257T, and Desulfosporosinus acidiphilus DSM22704T.</title>
        <authorList>
            <person name="Pester M."/>
            <person name="Brambilla E."/>
            <person name="Alazard D."/>
            <person name="Rattei T."/>
            <person name="Weinmaier T."/>
            <person name="Han J."/>
            <person name="Lucas S."/>
            <person name="Lapidus A."/>
            <person name="Cheng J.F."/>
            <person name="Goodwin L."/>
            <person name="Pitluck S."/>
            <person name="Peters L."/>
            <person name="Ovchinnikova G."/>
            <person name="Teshima H."/>
            <person name="Detter J.C."/>
            <person name="Han C.S."/>
            <person name="Tapia R."/>
            <person name="Land M.L."/>
            <person name="Hauser L."/>
            <person name="Kyrpides N.C."/>
            <person name="Ivanova N.N."/>
            <person name="Pagani I."/>
            <person name="Huntmann M."/>
            <person name="Wei C.L."/>
            <person name="Davenport K.W."/>
            <person name="Daligault H."/>
            <person name="Chain P.S."/>
            <person name="Chen A."/>
            <person name="Mavromatis K."/>
            <person name="Markowitz V."/>
            <person name="Szeto E."/>
            <person name="Mikhailova N."/>
            <person name="Pati A."/>
            <person name="Wagner M."/>
            <person name="Woyke T."/>
            <person name="Ollivier B."/>
            <person name="Klenk H.P."/>
            <person name="Spring S."/>
            <person name="Loy A."/>
        </authorList>
    </citation>
    <scope>NUCLEOTIDE SEQUENCE [LARGE SCALE GENOMIC DNA]</scope>
    <source>
        <strain evidence="3">ATCC BAA-275 / DSM 13257 / NCIMB 13706 / S10</strain>
    </source>
</reference>
<organism evidence="2 3">
    <name type="scientific">Desulfosporosinus meridiei (strain ATCC BAA-275 / DSM 13257 / KCTC 12902 / NCIMB 13706 / S10)</name>
    <dbReference type="NCBI Taxonomy" id="768704"/>
    <lineage>
        <taxon>Bacteria</taxon>
        <taxon>Bacillati</taxon>
        <taxon>Bacillota</taxon>
        <taxon>Clostridia</taxon>
        <taxon>Eubacteriales</taxon>
        <taxon>Desulfitobacteriaceae</taxon>
        <taxon>Desulfosporosinus</taxon>
    </lineage>
</organism>
<feature type="transmembrane region" description="Helical" evidence="1">
    <location>
        <begin position="247"/>
        <end position="267"/>
    </location>
</feature>
<feature type="transmembrane region" description="Helical" evidence="1">
    <location>
        <begin position="315"/>
        <end position="336"/>
    </location>
</feature>
<sequence length="397" mass="46118">MILLYMWIFGYIFYKKLHALSRYKRQILISFFIIYIVAMVAYELYVENSVGWEYGIPYDNDTGWIFRAADAMHSGISWDRLYLLVTSSLDYDLSNRALSISNLGQYLYAAWVSSAIYYPTIFDIHVNLYLFYVVQCMMVFIAGIDLSNTVLAIQNRIEKPKKIPYISVCFAFLFCPIIQFSAYKLLRESIYLLLMVELLAIAIQENTGKKYLKCGVLSTLCLLIRPLTIVYIVPLLAYYIFHKRIGSIVNMALCGILLAGSSIVHYIGNLLGWAYNIGAVNLSEMVHLLLFPNVMNQFENLVHLARDPSWVTIEYFLQSVWNIPYVVLAFLGFILMRKRTSDWSFWSILFLNCLMFYSIPYSIEYLTPRYKLIFIVPLFYFIAVGLSLISKRVRVSI</sequence>
<name>J7IW65_DESMD</name>
<dbReference type="KEGG" id="dmi:Desmer_4157"/>
<proteinExistence type="predicted"/>
<dbReference type="EMBL" id="CP003629">
    <property type="protein sequence ID" value="AFQ45985.1"/>
    <property type="molecule type" value="Genomic_DNA"/>
</dbReference>
<feature type="transmembrane region" description="Helical" evidence="1">
    <location>
        <begin position="27"/>
        <end position="45"/>
    </location>
</feature>
<feature type="transmembrane region" description="Helical" evidence="1">
    <location>
        <begin position="163"/>
        <end position="183"/>
    </location>
</feature>
<feature type="transmembrane region" description="Helical" evidence="1">
    <location>
        <begin position="343"/>
        <end position="363"/>
    </location>
</feature>
<dbReference type="RefSeq" id="WP_014904893.1">
    <property type="nucleotide sequence ID" value="NC_018515.1"/>
</dbReference>
<evidence type="ECO:0000256" key="1">
    <source>
        <dbReference type="SAM" id="Phobius"/>
    </source>
</evidence>
<feature type="transmembrane region" description="Helical" evidence="1">
    <location>
        <begin position="129"/>
        <end position="151"/>
    </location>
</feature>
<dbReference type="AlphaFoldDB" id="J7IW65"/>
<keyword evidence="1" id="KW-1133">Transmembrane helix</keyword>
<keyword evidence="1" id="KW-0812">Transmembrane</keyword>
<evidence type="ECO:0000313" key="3">
    <source>
        <dbReference type="Proteomes" id="UP000005262"/>
    </source>
</evidence>
<protein>
    <submittedName>
        <fullName evidence="2">Uncharacterized protein</fullName>
    </submittedName>
</protein>
<feature type="transmembrane region" description="Helical" evidence="1">
    <location>
        <begin position="369"/>
        <end position="389"/>
    </location>
</feature>
<dbReference type="Proteomes" id="UP000005262">
    <property type="component" value="Chromosome"/>
</dbReference>
<dbReference type="STRING" id="768704.Desmer_4157"/>
<gene>
    <name evidence="2" type="ordered locus">Desmer_4157</name>
</gene>
<evidence type="ECO:0000313" key="2">
    <source>
        <dbReference type="EMBL" id="AFQ45985.1"/>
    </source>
</evidence>
<reference evidence="3" key="2">
    <citation type="submission" date="2012-08" db="EMBL/GenBank/DDBJ databases">
        <title>Finished genome of Desulfosporosinus meridiei DSM 13257.</title>
        <authorList>
            <person name="Huntemann M."/>
            <person name="Wei C.-L."/>
            <person name="Han J."/>
            <person name="Detter J.C."/>
            <person name="Han C."/>
            <person name="Davenport K."/>
            <person name="Daligault H."/>
            <person name="Erkkila T."/>
            <person name="Gu W."/>
            <person name="Munk A.C.C."/>
            <person name="Teshima H."/>
            <person name="Xu Y."/>
            <person name="Chain P."/>
            <person name="Tapia R."/>
            <person name="Chen A."/>
            <person name="Krypides N."/>
            <person name="Mavromatis K."/>
            <person name="Markowitz V."/>
            <person name="Szeto E."/>
            <person name="Ivanova N."/>
            <person name="Mikhailova N."/>
            <person name="Ovchinnikova G."/>
            <person name="Pagani I."/>
            <person name="Pati A."/>
            <person name="Goodwin L."/>
            <person name="Peters L."/>
            <person name="Pitluck S."/>
            <person name="Woyke T."/>
            <person name="Pester M."/>
            <person name="Spring S."/>
            <person name="Ollivier B."/>
            <person name="Rattei T."/>
            <person name="Klenk H.-P."/>
            <person name="Wagner M."/>
            <person name="Loy A."/>
        </authorList>
    </citation>
    <scope>NUCLEOTIDE SEQUENCE [LARGE SCALE GENOMIC DNA]</scope>
    <source>
        <strain evidence="3">ATCC BAA-275 / DSM 13257 / NCIMB 13706 / S10</strain>
    </source>
</reference>
<feature type="transmembrane region" description="Helical" evidence="1">
    <location>
        <begin position="220"/>
        <end position="241"/>
    </location>
</feature>
<keyword evidence="3" id="KW-1185">Reference proteome</keyword>
<dbReference type="HOGENOM" id="CLU_693936_0_0_9"/>
<accession>J7IW65</accession>
<keyword evidence="1" id="KW-0472">Membrane</keyword>